<accession>M0PE18</accession>
<dbReference type="AlphaFoldDB" id="M0PE18"/>
<dbReference type="InterPro" id="IPR057179">
    <property type="entry name" value="DUF7857"/>
</dbReference>
<organism evidence="1 2">
    <name type="scientific">Halorubrum kocurii JCM 14978</name>
    <dbReference type="NCBI Taxonomy" id="1230456"/>
    <lineage>
        <taxon>Archaea</taxon>
        <taxon>Methanobacteriati</taxon>
        <taxon>Methanobacteriota</taxon>
        <taxon>Stenosarchaea group</taxon>
        <taxon>Halobacteria</taxon>
        <taxon>Halobacteriales</taxon>
        <taxon>Haloferacaceae</taxon>
        <taxon>Halorubrum</taxon>
    </lineage>
</organism>
<gene>
    <name evidence="1" type="ORF">C468_02457</name>
</gene>
<proteinExistence type="predicted"/>
<name>M0PE18_9EURY</name>
<dbReference type="EMBL" id="AOJH01000019">
    <property type="protein sequence ID" value="EMA68291.1"/>
    <property type="molecule type" value="Genomic_DNA"/>
</dbReference>
<keyword evidence="2" id="KW-1185">Reference proteome</keyword>
<reference evidence="1 2" key="1">
    <citation type="journal article" date="2014" name="PLoS Genet.">
        <title>Phylogenetically driven sequencing of extremely halophilic archaea reveals strategies for static and dynamic osmo-response.</title>
        <authorList>
            <person name="Becker E.A."/>
            <person name="Seitzer P.M."/>
            <person name="Tritt A."/>
            <person name="Larsen D."/>
            <person name="Krusor M."/>
            <person name="Yao A.I."/>
            <person name="Wu D."/>
            <person name="Madern D."/>
            <person name="Eisen J.A."/>
            <person name="Darling A.E."/>
            <person name="Facciotti M.T."/>
        </authorList>
    </citation>
    <scope>NUCLEOTIDE SEQUENCE [LARGE SCALE GENOMIC DNA]</scope>
    <source>
        <strain evidence="1 2">JCM 14978</strain>
    </source>
</reference>
<feature type="non-terminal residue" evidence="1">
    <location>
        <position position="68"/>
    </location>
</feature>
<dbReference type="Proteomes" id="UP000011546">
    <property type="component" value="Unassembled WGS sequence"/>
</dbReference>
<evidence type="ECO:0000313" key="2">
    <source>
        <dbReference type="Proteomes" id="UP000011546"/>
    </source>
</evidence>
<evidence type="ECO:0000313" key="1">
    <source>
        <dbReference type="EMBL" id="EMA68291.1"/>
    </source>
</evidence>
<dbReference type="Pfam" id="PF25256">
    <property type="entry name" value="DUF7857"/>
    <property type="match status" value="1"/>
</dbReference>
<comment type="caution">
    <text evidence="1">The sequence shown here is derived from an EMBL/GenBank/DDBJ whole genome shotgun (WGS) entry which is preliminary data.</text>
</comment>
<protein>
    <submittedName>
        <fullName evidence="1">Uncharacterized protein</fullName>
    </submittedName>
</protein>
<sequence>MDLAWDVEREGGVSLVRCRVRNDDAVPRRVRIESRLDGPVLPPRRDGVPETGWDEAGVTLRLAPEERR</sequence>